<gene>
    <name evidence="3" type="ORF">J2Z37_003373</name>
</gene>
<feature type="domain" description="CN hydrolase" evidence="2">
    <location>
        <begin position="286"/>
        <end position="541"/>
    </location>
</feature>
<dbReference type="PANTHER" id="PTHR43674">
    <property type="entry name" value="NITRILASE C965.09-RELATED"/>
    <property type="match status" value="1"/>
</dbReference>
<accession>A0ABS4GSV2</accession>
<name>A0ABS4GSV2_9BACL</name>
<evidence type="ECO:0000313" key="3">
    <source>
        <dbReference type="EMBL" id="MBP1933360.1"/>
    </source>
</evidence>
<evidence type="ECO:0000313" key="4">
    <source>
        <dbReference type="Proteomes" id="UP001519343"/>
    </source>
</evidence>
<dbReference type="Gene3D" id="3.60.110.10">
    <property type="entry name" value="Carbon-nitrogen hydrolase"/>
    <property type="match status" value="2"/>
</dbReference>
<dbReference type="InterPro" id="IPR003010">
    <property type="entry name" value="C-N_Hydrolase"/>
</dbReference>
<keyword evidence="1" id="KW-0378">Hydrolase</keyword>
<dbReference type="RefSeq" id="WP_209811365.1">
    <property type="nucleotide sequence ID" value="NZ_JAGGKT010000010.1"/>
</dbReference>
<keyword evidence="4" id="KW-1185">Reference proteome</keyword>
<feature type="domain" description="CN hydrolase" evidence="2">
    <location>
        <begin position="5"/>
        <end position="241"/>
    </location>
</feature>
<dbReference type="EMBL" id="JAGGKT010000010">
    <property type="protein sequence ID" value="MBP1933360.1"/>
    <property type="molecule type" value="Genomic_DNA"/>
</dbReference>
<dbReference type="InterPro" id="IPR036526">
    <property type="entry name" value="C-N_Hydrolase_sf"/>
</dbReference>
<dbReference type="Proteomes" id="UP001519343">
    <property type="component" value="Unassembled WGS sequence"/>
</dbReference>
<protein>
    <submittedName>
        <fullName evidence="3">Amidohydrolase</fullName>
    </submittedName>
</protein>
<dbReference type="SUPFAM" id="SSF56317">
    <property type="entry name" value="Carbon-nitrogen hydrolase"/>
    <property type="match status" value="2"/>
</dbReference>
<evidence type="ECO:0000256" key="1">
    <source>
        <dbReference type="ARBA" id="ARBA00022801"/>
    </source>
</evidence>
<dbReference type="InterPro" id="IPR050345">
    <property type="entry name" value="Aliph_Amidase/BUP"/>
</dbReference>
<organism evidence="3 4">
    <name type="scientific">Ammoniphilus resinae</name>
    <dbReference type="NCBI Taxonomy" id="861532"/>
    <lineage>
        <taxon>Bacteria</taxon>
        <taxon>Bacillati</taxon>
        <taxon>Bacillota</taxon>
        <taxon>Bacilli</taxon>
        <taxon>Bacillales</taxon>
        <taxon>Paenibacillaceae</taxon>
        <taxon>Aneurinibacillus group</taxon>
        <taxon>Ammoniphilus</taxon>
    </lineage>
</organism>
<comment type="caution">
    <text evidence="3">The sequence shown here is derived from an EMBL/GenBank/DDBJ whole genome shotgun (WGS) entry which is preliminary data.</text>
</comment>
<evidence type="ECO:0000259" key="2">
    <source>
        <dbReference type="PROSITE" id="PS50263"/>
    </source>
</evidence>
<sequence>MPRKYQAAAIQFNPTLGQKEENIQQCLDRCREAASHGAKLVVLPEMATTGYCFFNREEIKGEVEPIPGPTTERFEQMAKQFSCYIVLGMAEVDPLTDIYYNSAVLIGPQGIIGKYRKTHLYAADTKWSKEGDLGFPVFETELGKIGCLICMDYTFFEPARMLSLQEVEVLCNPTNWNIEKCPAPAWFTRAWENGVYVISANRSDRERGVQFSGGTSLIDPDGKLVHYIDDGVGIVYGEIDLDHRKNKLKDRQPKHYLALPLNLYLNNPLLVHRLYDENPLPQGKKSFLSIYQFEPKREDLEGNYGKIAEAANRAANQGAELLVLPELAFHGRITSLAEAEQAAVDLASDDARMGRLIRLAKETKLSIVLGIVEKESADFYNTIVLVSDKGIQGKYRKIHLNATDKRWAKAGRDGFVYVDLPLGRVGLLTGDDCLFPESTMSLAVWGTDVMAVPAAVMAPHPVSVKATRLPLSPEYAFVGDDPAHWHLWRMRAVECNTYIALANQTGESGMGFSGIFGPLDAPRDEVLCNQEEAVKWLNIDTTSSSGIYPDKPVRIKENVRMRSPRLYDLLVVER</sequence>
<dbReference type="Pfam" id="PF00795">
    <property type="entry name" value="CN_hydrolase"/>
    <property type="match status" value="2"/>
</dbReference>
<reference evidence="3 4" key="1">
    <citation type="submission" date="2021-03" db="EMBL/GenBank/DDBJ databases">
        <title>Genomic Encyclopedia of Type Strains, Phase IV (KMG-IV): sequencing the most valuable type-strain genomes for metagenomic binning, comparative biology and taxonomic classification.</title>
        <authorList>
            <person name="Goeker M."/>
        </authorList>
    </citation>
    <scope>NUCLEOTIDE SEQUENCE [LARGE SCALE GENOMIC DNA]</scope>
    <source>
        <strain evidence="3 4">DSM 24738</strain>
    </source>
</reference>
<dbReference type="PANTHER" id="PTHR43674:SF2">
    <property type="entry name" value="BETA-UREIDOPROPIONASE"/>
    <property type="match status" value="1"/>
</dbReference>
<proteinExistence type="predicted"/>
<dbReference type="PROSITE" id="PS50263">
    <property type="entry name" value="CN_HYDROLASE"/>
    <property type="match status" value="2"/>
</dbReference>